<gene>
    <name evidence="2" type="ORF">ROHU_029107</name>
</gene>
<reference evidence="2 3" key="1">
    <citation type="submission" date="2018-03" db="EMBL/GenBank/DDBJ databases">
        <title>Draft genome sequence of Rohu Carp (Labeo rohita).</title>
        <authorList>
            <person name="Das P."/>
            <person name="Kushwaha B."/>
            <person name="Joshi C.G."/>
            <person name="Kumar D."/>
            <person name="Nagpure N.S."/>
            <person name="Sahoo L."/>
            <person name="Das S.P."/>
            <person name="Bit A."/>
            <person name="Patnaik S."/>
            <person name="Meher P.K."/>
            <person name="Jayasankar P."/>
            <person name="Koringa P.G."/>
            <person name="Patel N.V."/>
            <person name="Hinsu A.T."/>
            <person name="Kumar R."/>
            <person name="Pandey M."/>
            <person name="Agarwal S."/>
            <person name="Srivastava S."/>
            <person name="Singh M."/>
            <person name="Iquebal M.A."/>
            <person name="Jaiswal S."/>
            <person name="Angadi U.B."/>
            <person name="Kumar N."/>
            <person name="Raza M."/>
            <person name="Shah T.M."/>
            <person name="Rai A."/>
            <person name="Jena J.K."/>
        </authorList>
    </citation>
    <scope>NUCLEOTIDE SEQUENCE [LARGE SCALE GENOMIC DNA]</scope>
    <source>
        <strain evidence="2">DASCIFA01</strain>
        <tissue evidence="2">Testis</tissue>
    </source>
</reference>
<dbReference type="Proteomes" id="UP000290572">
    <property type="component" value="Unassembled WGS sequence"/>
</dbReference>
<proteinExistence type="predicted"/>
<name>A0A498M298_LABRO</name>
<keyword evidence="1" id="KW-1133">Transmembrane helix</keyword>
<accession>A0A498M298</accession>
<dbReference type="STRING" id="84645.A0A498M298"/>
<keyword evidence="1" id="KW-0812">Transmembrane</keyword>
<keyword evidence="1" id="KW-0472">Membrane</keyword>
<comment type="caution">
    <text evidence="2">The sequence shown here is derived from an EMBL/GenBank/DDBJ whole genome shotgun (WGS) entry which is preliminary data.</text>
</comment>
<evidence type="ECO:0000256" key="1">
    <source>
        <dbReference type="SAM" id="Phobius"/>
    </source>
</evidence>
<evidence type="ECO:0000313" key="3">
    <source>
        <dbReference type="Proteomes" id="UP000290572"/>
    </source>
</evidence>
<organism evidence="2 3">
    <name type="scientific">Labeo rohita</name>
    <name type="common">Indian major carp</name>
    <name type="synonym">Cyprinus rohita</name>
    <dbReference type="NCBI Taxonomy" id="84645"/>
    <lineage>
        <taxon>Eukaryota</taxon>
        <taxon>Metazoa</taxon>
        <taxon>Chordata</taxon>
        <taxon>Craniata</taxon>
        <taxon>Vertebrata</taxon>
        <taxon>Euteleostomi</taxon>
        <taxon>Actinopterygii</taxon>
        <taxon>Neopterygii</taxon>
        <taxon>Teleostei</taxon>
        <taxon>Ostariophysi</taxon>
        <taxon>Cypriniformes</taxon>
        <taxon>Cyprinidae</taxon>
        <taxon>Labeoninae</taxon>
        <taxon>Labeonini</taxon>
        <taxon>Labeo</taxon>
    </lineage>
</organism>
<evidence type="ECO:0000313" key="2">
    <source>
        <dbReference type="EMBL" id="RXN13244.1"/>
    </source>
</evidence>
<keyword evidence="3" id="KW-1185">Reference proteome</keyword>
<dbReference type="EMBL" id="QBIY01012992">
    <property type="protein sequence ID" value="RXN13244.1"/>
    <property type="molecule type" value="Genomic_DNA"/>
</dbReference>
<sequence length="113" mass="12441">MSSFSNTPPHLSTSDMESQSTIITITDDHMSSTGVFVVIITVGGLVLLLICALLLIVAVRKKKQSCGKNERRKSAHTEAVDTDLDYINVEKRCESRSDLYRTGCQSHLSESHS</sequence>
<feature type="transmembrane region" description="Helical" evidence="1">
    <location>
        <begin position="35"/>
        <end position="59"/>
    </location>
</feature>
<dbReference type="AlphaFoldDB" id="A0A498M298"/>
<protein>
    <submittedName>
        <fullName evidence="2">CMRF35-like molecule 4</fullName>
    </submittedName>
</protein>